<dbReference type="eggNOG" id="COG0438">
    <property type="taxonomic scope" value="Bacteria"/>
</dbReference>
<dbReference type="Proteomes" id="UP000005435">
    <property type="component" value="Chromosome"/>
</dbReference>
<dbReference type="RefSeq" id="WP_014254311.1">
    <property type="nucleotide sequence ID" value="NC_016627.1"/>
</dbReference>
<dbReference type="STRING" id="720554.Clocl_1016"/>
<dbReference type="KEGG" id="ccl:Clocl_1016"/>
<keyword evidence="2" id="KW-1185">Reference proteome</keyword>
<proteinExistence type="predicted"/>
<protein>
    <submittedName>
        <fullName evidence="1">Uncharacterized protein</fullName>
    </submittedName>
</protein>
<gene>
    <name evidence="1" type="ordered locus">Clocl_1016</name>
</gene>
<dbReference type="EMBL" id="CP003065">
    <property type="protein sequence ID" value="AEV67693.1"/>
    <property type="molecule type" value="Genomic_DNA"/>
</dbReference>
<sequence>MIGIVFIGDLKYCPYLAKYTNILDREKQEYEVLFWNREANSSRYADNYLSFNLKSKLNKSPIRKILDFMRYARWLNRKIKERAYDKIIVLSTLSGIIIFNLLTRKYKNKYIYDIRDYSYEHNKIFYWLEKKLIFNSYFTCISSEAFREFLPKNYNYKTVHNFNPKEISGEYSFVKKEYGDTLNLVWIGTVRYFEHQRQIIDKLKEDPRFNLIYHGSGPDLEKFKKYCESNNIKGVTFTGEYNNLEKPMLLKNADILNNSYKSNKDEKIKYAVSNKYYDGLIYKIPQLVETDTYKHKRVEAAKIGIGLDPNDKNFADKLYEYYFSIDEKQFNDSCNNNLNDILKEDEIYVQKILEFAYSSFN</sequence>
<dbReference type="SUPFAM" id="SSF53756">
    <property type="entry name" value="UDP-Glycosyltransferase/glycogen phosphorylase"/>
    <property type="match status" value="1"/>
</dbReference>
<reference evidence="2" key="1">
    <citation type="submission" date="2011-12" db="EMBL/GenBank/DDBJ databases">
        <title>Complete sequence of Clostridium clariflavum DSM 19732.</title>
        <authorList>
            <consortium name="US DOE Joint Genome Institute"/>
            <person name="Lucas S."/>
            <person name="Han J."/>
            <person name="Lapidus A."/>
            <person name="Cheng J.-F."/>
            <person name="Goodwin L."/>
            <person name="Pitluck S."/>
            <person name="Peters L."/>
            <person name="Teshima H."/>
            <person name="Detter J.C."/>
            <person name="Han C."/>
            <person name="Tapia R."/>
            <person name="Land M."/>
            <person name="Hauser L."/>
            <person name="Kyrpides N."/>
            <person name="Ivanova N."/>
            <person name="Pagani I."/>
            <person name="Kitzmiller T."/>
            <person name="Lynd L."/>
            <person name="Izquierdo J."/>
            <person name="Woyke T."/>
        </authorList>
    </citation>
    <scope>NUCLEOTIDE SEQUENCE [LARGE SCALE GENOMIC DNA]</scope>
    <source>
        <strain evidence="2">DSM 19732 / NBRC 101661 / EBR45</strain>
    </source>
</reference>
<dbReference type="AlphaFoldDB" id="G8LX41"/>
<reference evidence="1 2" key="2">
    <citation type="journal article" date="2012" name="Stand. Genomic Sci.">
        <title>Complete Genome Sequence of Clostridium clariflavum DSM 19732.</title>
        <authorList>
            <person name="Izquierdo J.A."/>
            <person name="Goodwin L."/>
            <person name="Davenport K.W."/>
            <person name="Teshima H."/>
            <person name="Bruce D."/>
            <person name="Detter C."/>
            <person name="Tapia R."/>
            <person name="Han S."/>
            <person name="Land M."/>
            <person name="Hauser L."/>
            <person name="Jeffries C.D."/>
            <person name="Han J."/>
            <person name="Pitluck S."/>
            <person name="Nolan M."/>
            <person name="Chen A."/>
            <person name="Huntemann M."/>
            <person name="Mavromatis K."/>
            <person name="Mikhailova N."/>
            <person name="Liolios K."/>
            <person name="Woyke T."/>
            <person name="Lynd L.R."/>
        </authorList>
    </citation>
    <scope>NUCLEOTIDE SEQUENCE [LARGE SCALE GENOMIC DNA]</scope>
    <source>
        <strain evidence="2">DSM 19732 / NBRC 101661 / EBR45</strain>
    </source>
</reference>
<organism evidence="1 2">
    <name type="scientific">Acetivibrio clariflavus (strain DSM 19732 / NBRC 101661 / EBR45)</name>
    <name type="common">Clostridium clariflavum</name>
    <dbReference type="NCBI Taxonomy" id="720554"/>
    <lineage>
        <taxon>Bacteria</taxon>
        <taxon>Bacillati</taxon>
        <taxon>Bacillota</taxon>
        <taxon>Clostridia</taxon>
        <taxon>Eubacteriales</taxon>
        <taxon>Oscillospiraceae</taxon>
        <taxon>Acetivibrio</taxon>
    </lineage>
</organism>
<name>G8LX41_ACECE</name>
<evidence type="ECO:0000313" key="1">
    <source>
        <dbReference type="EMBL" id="AEV67693.1"/>
    </source>
</evidence>
<accession>G8LX41</accession>
<dbReference type="HOGENOM" id="CLU_065549_0_0_9"/>
<evidence type="ECO:0000313" key="2">
    <source>
        <dbReference type="Proteomes" id="UP000005435"/>
    </source>
</evidence>
<dbReference type="Gene3D" id="3.40.50.2000">
    <property type="entry name" value="Glycogen Phosphorylase B"/>
    <property type="match status" value="2"/>
</dbReference>